<evidence type="ECO:0000259" key="1">
    <source>
        <dbReference type="PROSITE" id="PS51173"/>
    </source>
</evidence>
<reference evidence="2 3" key="1">
    <citation type="submission" date="2021-01" db="EMBL/GenBank/DDBJ databases">
        <title>Actinoplanes sp. nov. LDG1-01 isolated from lichen.</title>
        <authorList>
            <person name="Saeng-In P."/>
            <person name="Phongsopitanun W."/>
            <person name="Kanchanasin P."/>
            <person name="Yuki M."/>
            <person name="Kudo T."/>
            <person name="Ohkuma M."/>
            <person name="Tanasupawat S."/>
        </authorList>
    </citation>
    <scope>NUCLEOTIDE SEQUENCE [LARGE SCALE GENOMIC DNA]</scope>
    <source>
        <strain evidence="2 3">LDG1-01</strain>
    </source>
</reference>
<gene>
    <name evidence="2" type="ORF">JKJ07_48290</name>
</gene>
<evidence type="ECO:0000313" key="2">
    <source>
        <dbReference type="EMBL" id="MBL7262097.1"/>
    </source>
</evidence>
<accession>A0ABS1W5V1</accession>
<dbReference type="Pfam" id="PF00553">
    <property type="entry name" value="CBM_2"/>
    <property type="match status" value="1"/>
</dbReference>
<dbReference type="SMART" id="SM00637">
    <property type="entry name" value="CBD_II"/>
    <property type="match status" value="1"/>
</dbReference>
<keyword evidence="3" id="KW-1185">Reference proteome</keyword>
<dbReference type="Proteomes" id="UP000598996">
    <property type="component" value="Unassembled WGS sequence"/>
</dbReference>
<protein>
    <submittedName>
        <fullName evidence="2">Cellulose binding domain-containing protein</fullName>
    </submittedName>
</protein>
<dbReference type="Gene3D" id="2.60.40.290">
    <property type="match status" value="1"/>
</dbReference>
<dbReference type="SUPFAM" id="SSF49384">
    <property type="entry name" value="Carbohydrate-binding domain"/>
    <property type="match status" value="1"/>
</dbReference>
<feature type="domain" description="CBM2" evidence="1">
    <location>
        <begin position="1"/>
        <end position="82"/>
    </location>
</feature>
<dbReference type="InterPro" id="IPR008965">
    <property type="entry name" value="CBM2/CBM3_carb-bd_dom_sf"/>
</dbReference>
<proteinExistence type="predicted"/>
<dbReference type="InterPro" id="IPR001919">
    <property type="entry name" value="CBD2"/>
</dbReference>
<dbReference type="RefSeq" id="WP_203078642.1">
    <property type="nucleotide sequence ID" value="NZ_JAENHO010000026.1"/>
</dbReference>
<dbReference type="PROSITE" id="PS51173">
    <property type="entry name" value="CBM2"/>
    <property type="match status" value="1"/>
</dbReference>
<name>A0ABS1W5V1_9ACTN</name>
<dbReference type="InterPro" id="IPR012291">
    <property type="entry name" value="CBM2_carb-bd_dom_sf"/>
</dbReference>
<organism evidence="2 3">
    <name type="scientific">Paractinoplanes lichenicola</name>
    <dbReference type="NCBI Taxonomy" id="2802976"/>
    <lineage>
        <taxon>Bacteria</taxon>
        <taxon>Bacillati</taxon>
        <taxon>Actinomycetota</taxon>
        <taxon>Actinomycetes</taxon>
        <taxon>Micromonosporales</taxon>
        <taxon>Micromonosporaceae</taxon>
        <taxon>Paractinoplanes</taxon>
    </lineage>
</organism>
<dbReference type="EMBL" id="JAENHO010000026">
    <property type="protein sequence ID" value="MBL7262097.1"/>
    <property type="molecule type" value="Genomic_DNA"/>
</dbReference>
<comment type="caution">
    <text evidence="2">The sequence shown here is derived from an EMBL/GenBank/DDBJ whole genome shotgun (WGS) entry which is preliminary data.</text>
</comment>
<sequence>MNRIPAVIATLVTAGAAAVNGWSVGLTLPAGTTVSNSWNVNRTGTAFSNVAYNGQIPAGGYVEFGFQATGSPGSLTPTCTTA</sequence>
<evidence type="ECO:0000313" key="3">
    <source>
        <dbReference type="Proteomes" id="UP000598996"/>
    </source>
</evidence>